<dbReference type="Pfam" id="PF14863">
    <property type="entry name" value="Alkyl_sulf_dimr"/>
    <property type="match status" value="1"/>
</dbReference>
<sequence>MNKVITLTLSMFCLINLTVVGQEKPKAPSQSTESNNKALYKKYPFDDKTSFEEAQKGFIAPLPNNGIVKNADGRIVWDLSAFKAFIKQDEKSPTSVNPSLWRQSQLLMISGLFEVVPGVYQVRGADLSNMTIVEADGGLHIYDPLISTETAKYALDLYYQHRPKVPVKAVFFSHSHVDHFGGVLGVASPEDVASGKIKIYAPEGFLDHAIEENVYAGVAMSRRSSYMYGNVLPPDAKGQVGAGLGVTTSSGSPGIYAPTNSIKETGEKHTIDGIEYQFVMAPGSEAPSEMMWYLPKYKMLNTAEDAVHTMHNLYTLRGAKTRDASKWPTYLNQVLQSFGDTEVAIGMHHWPVWGKDRVVEHIKSQRDTYKYMHDQTLHHANMGATMNELPGLIEMPESLTKQWGTHGYYGSLSHNVRAVYNYYLGYFDGNPANLNPLPPVEVSKKYVKLMGGADKVMAAGKLAFDNGEYRWAAELLNHLIFSDPDLQDAKNLQADVLEQMGYQAENGPWRNFYLAGAFELRNGVLKANTPETSSPQIISNMSMDLIFGYMGIQLDAKKAAGKKITLNWVFTDDNKKYTLFLENSVLNYWPNNEDPNPDATITMERATLNDFLLGGITMKKAIKSGKIKIKGDTKQFITVLECLDDLNQYFFFNIVTP</sequence>
<evidence type="ECO:0000256" key="3">
    <source>
        <dbReference type="ARBA" id="ARBA00022833"/>
    </source>
</evidence>
<dbReference type="InterPro" id="IPR036866">
    <property type="entry name" value="RibonucZ/Hydroxyglut_hydro"/>
</dbReference>
<dbReference type="InterPro" id="IPR038536">
    <property type="entry name" value="Alkyl/aryl-sulf_dimr_sf"/>
</dbReference>
<evidence type="ECO:0000256" key="1">
    <source>
        <dbReference type="ARBA" id="ARBA00022723"/>
    </source>
</evidence>
<dbReference type="CDD" id="cd07710">
    <property type="entry name" value="arylsulfatase_Sdsa1-like_MBL-fold"/>
    <property type="match status" value="1"/>
</dbReference>
<dbReference type="InterPro" id="IPR036527">
    <property type="entry name" value="SCP2_sterol-bd_dom_sf"/>
</dbReference>
<dbReference type="EMBL" id="CP076128">
    <property type="protein sequence ID" value="QWG06888.1"/>
    <property type="molecule type" value="Genomic_DNA"/>
</dbReference>
<comment type="similarity">
    <text evidence="4">Belongs to the metallo-beta-lactamase superfamily. Type III sulfatase family.</text>
</comment>
<dbReference type="InterPro" id="IPR029228">
    <property type="entry name" value="Alkyl_sulf_dimr"/>
</dbReference>
<keyword evidence="1" id="KW-0479">Metal-binding</keyword>
<dbReference type="SUPFAM" id="SSF56281">
    <property type="entry name" value="Metallo-hydrolase/oxidoreductase"/>
    <property type="match status" value="1"/>
</dbReference>
<feature type="domain" description="Metallo-beta-lactamase" evidence="5">
    <location>
        <begin position="127"/>
        <end position="349"/>
    </location>
</feature>
<dbReference type="Pfam" id="PF00753">
    <property type="entry name" value="Lactamase_B"/>
    <property type="match status" value="1"/>
</dbReference>
<dbReference type="Gene3D" id="3.60.15.30">
    <property type="entry name" value="Metallo-beta-lactamase domain"/>
    <property type="match status" value="1"/>
</dbReference>
<dbReference type="PANTHER" id="PTHR43223">
    <property type="entry name" value="ALKYL/ARYL-SULFATASE"/>
    <property type="match status" value="1"/>
</dbReference>
<keyword evidence="2" id="KW-0378">Hydrolase</keyword>
<evidence type="ECO:0000313" key="7">
    <source>
        <dbReference type="Proteomes" id="UP000682802"/>
    </source>
</evidence>
<dbReference type="Gene3D" id="1.25.40.880">
    <property type="entry name" value="Alkyl sulfatase, dimerisation domain"/>
    <property type="match status" value="1"/>
</dbReference>
<dbReference type="PANTHER" id="PTHR43223:SF1">
    <property type="entry name" value="ALKYL_ARYL-SULFATASE BDS1"/>
    <property type="match status" value="1"/>
</dbReference>
<dbReference type="RefSeq" id="WP_144074291.1">
    <property type="nucleotide sequence ID" value="NZ_CP076128.1"/>
</dbReference>
<keyword evidence="7" id="KW-1185">Reference proteome</keyword>
<dbReference type="SMART" id="SM00849">
    <property type="entry name" value="Lactamase_B"/>
    <property type="match status" value="1"/>
</dbReference>
<gene>
    <name evidence="6" type="ORF">KM029_16495</name>
</gene>
<dbReference type="InterPro" id="IPR001279">
    <property type="entry name" value="Metallo-B-lactamas"/>
</dbReference>
<protein>
    <submittedName>
        <fullName evidence="6">MBL fold metallo-hydrolase</fullName>
    </submittedName>
</protein>
<evidence type="ECO:0000256" key="4">
    <source>
        <dbReference type="ARBA" id="ARBA00033751"/>
    </source>
</evidence>
<keyword evidence="3" id="KW-0862">Zinc</keyword>
<evidence type="ECO:0000259" key="5">
    <source>
        <dbReference type="SMART" id="SM00849"/>
    </source>
</evidence>
<evidence type="ECO:0000256" key="2">
    <source>
        <dbReference type="ARBA" id="ARBA00022801"/>
    </source>
</evidence>
<dbReference type="Proteomes" id="UP000682802">
    <property type="component" value="Chromosome 1"/>
</dbReference>
<dbReference type="InterPro" id="IPR029229">
    <property type="entry name" value="Alkyl_sulf_C"/>
</dbReference>
<dbReference type="InterPro" id="IPR052195">
    <property type="entry name" value="Bact_Alkyl/Aryl-Sulfatase"/>
</dbReference>
<dbReference type="Gene3D" id="3.30.1050.10">
    <property type="entry name" value="SCP2 sterol-binding domain"/>
    <property type="match status" value="1"/>
</dbReference>
<dbReference type="SUPFAM" id="SSF55718">
    <property type="entry name" value="SCP-like"/>
    <property type="match status" value="1"/>
</dbReference>
<proteinExistence type="inferred from homology"/>
<organism evidence="6 7">
    <name type="scientific">Flammeovirga kamogawensis</name>
    <dbReference type="NCBI Taxonomy" id="373891"/>
    <lineage>
        <taxon>Bacteria</taxon>
        <taxon>Pseudomonadati</taxon>
        <taxon>Bacteroidota</taxon>
        <taxon>Cytophagia</taxon>
        <taxon>Cytophagales</taxon>
        <taxon>Flammeovirgaceae</taxon>
        <taxon>Flammeovirga</taxon>
    </lineage>
</organism>
<evidence type="ECO:0000313" key="6">
    <source>
        <dbReference type="EMBL" id="QWG06888.1"/>
    </source>
</evidence>
<dbReference type="Pfam" id="PF14864">
    <property type="entry name" value="Alkyl_sulf_C"/>
    <property type="match status" value="1"/>
</dbReference>
<dbReference type="InterPro" id="IPR044097">
    <property type="entry name" value="Bds1/SdsA1_MBL-fold"/>
</dbReference>
<reference evidence="6 7" key="1">
    <citation type="submission" date="2021-05" db="EMBL/GenBank/DDBJ databases">
        <title>Comparative genomic studies on the polysaccharide-degrading batcterial strains of the Flammeovirga genus.</title>
        <authorList>
            <person name="Zewei F."/>
            <person name="Zheng Z."/>
            <person name="Yu L."/>
            <person name="Ruyue G."/>
            <person name="Yanhong M."/>
            <person name="Yuanyuan C."/>
            <person name="Jingyan G."/>
            <person name="Wenjun H."/>
        </authorList>
    </citation>
    <scope>NUCLEOTIDE SEQUENCE [LARGE SCALE GENOMIC DNA]</scope>
    <source>
        <strain evidence="6 7">YS10</strain>
    </source>
</reference>
<name>A0ABX8GU13_9BACT</name>
<accession>A0ABX8GU13</accession>